<comment type="caution">
    <text evidence="2">The sequence shown here is derived from an EMBL/GenBank/DDBJ whole genome shotgun (WGS) entry which is preliminary data.</text>
</comment>
<organism evidence="2 3">
    <name type="scientific">Polyangium fumosum</name>
    <dbReference type="NCBI Taxonomy" id="889272"/>
    <lineage>
        <taxon>Bacteria</taxon>
        <taxon>Pseudomonadati</taxon>
        <taxon>Myxococcota</taxon>
        <taxon>Polyangia</taxon>
        <taxon>Polyangiales</taxon>
        <taxon>Polyangiaceae</taxon>
        <taxon>Polyangium</taxon>
    </lineage>
</organism>
<dbReference type="Proteomes" id="UP000309215">
    <property type="component" value="Unassembled WGS sequence"/>
</dbReference>
<protein>
    <submittedName>
        <fullName evidence="2">Uncharacterized protein</fullName>
    </submittedName>
</protein>
<name>A0A4U1INU0_9BACT</name>
<feature type="compositionally biased region" description="Basic and acidic residues" evidence="1">
    <location>
        <begin position="20"/>
        <end position="39"/>
    </location>
</feature>
<accession>A0A4U1INU0</accession>
<dbReference type="AlphaFoldDB" id="A0A4U1INU0"/>
<dbReference type="RefSeq" id="WP_136935680.1">
    <property type="nucleotide sequence ID" value="NZ_SSMQ01000095.1"/>
</dbReference>
<evidence type="ECO:0000313" key="3">
    <source>
        <dbReference type="Proteomes" id="UP000309215"/>
    </source>
</evidence>
<evidence type="ECO:0000256" key="1">
    <source>
        <dbReference type="SAM" id="MobiDB-lite"/>
    </source>
</evidence>
<sequence>MGFDDLKRNYQAAADAAHAAAEKQEAQVKTKKEADEAERKAWPAALEAAMPVINAVAEEAAKTIKGFHIAPRQVPTLERNAPFQHGRPNDKHHYNEAHGAS</sequence>
<reference evidence="2 3" key="1">
    <citation type="submission" date="2019-04" db="EMBL/GenBank/DDBJ databases">
        <authorList>
            <person name="Li Y."/>
            <person name="Wang J."/>
        </authorList>
    </citation>
    <scope>NUCLEOTIDE SEQUENCE [LARGE SCALE GENOMIC DNA]</scope>
    <source>
        <strain evidence="2 3">DSM 14668</strain>
    </source>
</reference>
<dbReference type="EMBL" id="SSMQ01000095">
    <property type="protein sequence ID" value="TKC95764.1"/>
    <property type="molecule type" value="Genomic_DNA"/>
</dbReference>
<keyword evidence="3" id="KW-1185">Reference proteome</keyword>
<gene>
    <name evidence="2" type="ORF">E8A74_46775</name>
</gene>
<feature type="region of interest" description="Disordered" evidence="1">
    <location>
        <begin position="72"/>
        <end position="101"/>
    </location>
</feature>
<evidence type="ECO:0000313" key="2">
    <source>
        <dbReference type="EMBL" id="TKC95764.1"/>
    </source>
</evidence>
<feature type="region of interest" description="Disordered" evidence="1">
    <location>
        <begin position="1"/>
        <end position="39"/>
    </location>
</feature>
<proteinExistence type="predicted"/>
<feature type="compositionally biased region" description="Basic and acidic residues" evidence="1">
    <location>
        <begin position="87"/>
        <end position="101"/>
    </location>
</feature>